<dbReference type="AlphaFoldDB" id="A0A6A5UGT1"/>
<gene>
    <name evidence="2" type="ORF">BU23DRAFT_575713</name>
</gene>
<protein>
    <submittedName>
        <fullName evidence="2">Uncharacterized protein</fullName>
    </submittedName>
</protein>
<proteinExistence type="predicted"/>
<evidence type="ECO:0000313" key="3">
    <source>
        <dbReference type="Proteomes" id="UP000800036"/>
    </source>
</evidence>
<name>A0A6A5UGT1_9PLEO</name>
<sequence>MAIEPQNEPYSNPTVPYEPPGRSFTNSKPLDPILSYGLTIPILHFLLTPPPHPVLALLEATTPAENEPNTNLDEKFEMVGWIGPGATGKWQETDLLNLIGIDPNTMSDLTWAMLESRKRKLVSKLLLLNPTADMPKGVTVADINSFISDIDDIRRPWVEKKVQEDGETKLVLERGEVTAATEKEQRRVLAKILEDGKDGYEKTWDPERGVPGNWLGENRAESSAQASNEVQHITGVGDSDDQAGRSGSRARVIDLSVEDAEDGTSDAPVLIESDDDEDAAACGTRARPLMIEDAAHSTALMSMDQLNVMATRPLYQVDRLRYLTPEQASPAMFRYAIGREELWKLAIKVTNNVASTVIGMTRPPIFEGGLANVYPEYIVIASLEGGGLRILGRRVDIQGKQLAKWPGGGEMFPTLEQVVANGYLFRPFNDDFDTQRIKRYLQYLRDKNELPKLALGNPMGQIKDNKRPRLLQN</sequence>
<dbReference type="Proteomes" id="UP000800036">
    <property type="component" value="Unassembled WGS sequence"/>
</dbReference>
<evidence type="ECO:0000256" key="1">
    <source>
        <dbReference type="SAM" id="MobiDB-lite"/>
    </source>
</evidence>
<organism evidence="2 3">
    <name type="scientific">Bimuria novae-zelandiae CBS 107.79</name>
    <dbReference type="NCBI Taxonomy" id="1447943"/>
    <lineage>
        <taxon>Eukaryota</taxon>
        <taxon>Fungi</taxon>
        <taxon>Dikarya</taxon>
        <taxon>Ascomycota</taxon>
        <taxon>Pezizomycotina</taxon>
        <taxon>Dothideomycetes</taxon>
        <taxon>Pleosporomycetidae</taxon>
        <taxon>Pleosporales</taxon>
        <taxon>Massarineae</taxon>
        <taxon>Didymosphaeriaceae</taxon>
        <taxon>Bimuria</taxon>
    </lineage>
</organism>
<evidence type="ECO:0000313" key="2">
    <source>
        <dbReference type="EMBL" id="KAF1964413.1"/>
    </source>
</evidence>
<feature type="region of interest" description="Disordered" evidence="1">
    <location>
        <begin position="1"/>
        <end position="24"/>
    </location>
</feature>
<accession>A0A6A5UGT1</accession>
<dbReference type="EMBL" id="ML976789">
    <property type="protein sequence ID" value="KAF1964413.1"/>
    <property type="molecule type" value="Genomic_DNA"/>
</dbReference>
<keyword evidence="3" id="KW-1185">Reference proteome</keyword>
<reference evidence="2" key="1">
    <citation type="journal article" date="2020" name="Stud. Mycol.">
        <title>101 Dothideomycetes genomes: a test case for predicting lifestyles and emergence of pathogens.</title>
        <authorList>
            <person name="Haridas S."/>
            <person name="Albert R."/>
            <person name="Binder M."/>
            <person name="Bloem J."/>
            <person name="Labutti K."/>
            <person name="Salamov A."/>
            <person name="Andreopoulos B."/>
            <person name="Baker S."/>
            <person name="Barry K."/>
            <person name="Bills G."/>
            <person name="Bluhm B."/>
            <person name="Cannon C."/>
            <person name="Castanera R."/>
            <person name="Culley D."/>
            <person name="Daum C."/>
            <person name="Ezra D."/>
            <person name="Gonzalez J."/>
            <person name="Henrissat B."/>
            <person name="Kuo A."/>
            <person name="Liang C."/>
            <person name="Lipzen A."/>
            <person name="Lutzoni F."/>
            <person name="Magnuson J."/>
            <person name="Mondo S."/>
            <person name="Nolan M."/>
            <person name="Ohm R."/>
            <person name="Pangilinan J."/>
            <person name="Park H.-J."/>
            <person name="Ramirez L."/>
            <person name="Alfaro M."/>
            <person name="Sun H."/>
            <person name="Tritt A."/>
            <person name="Yoshinaga Y."/>
            <person name="Zwiers L.-H."/>
            <person name="Turgeon B."/>
            <person name="Goodwin S."/>
            <person name="Spatafora J."/>
            <person name="Crous P."/>
            <person name="Grigoriev I."/>
        </authorList>
    </citation>
    <scope>NUCLEOTIDE SEQUENCE</scope>
    <source>
        <strain evidence="2">CBS 107.79</strain>
    </source>
</reference>